<organism evidence="2 3">
    <name type="scientific">Lentinula guzmanii</name>
    <dbReference type="NCBI Taxonomy" id="2804957"/>
    <lineage>
        <taxon>Eukaryota</taxon>
        <taxon>Fungi</taxon>
        <taxon>Dikarya</taxon>
        <taxon>Basidiomycota</taxon>
        <taxon>Agaricomycotina</taxon>
        <taxon>Agaricomycetes</taxon>
        <taxon>Agaricomycetidae</taxon>
        <taxon>Agaricales</taxon>
        <taxon>Marasmiineae</taxon>
        <taxon>Omphalotaceae</taxon>
        <taxon>Lentinula</taxon>
    </lineage>
</organism>
<gene>
    <name evidence="2" type="ORF">DFJ43DRAFT_1044566</name>
</gene>
<comment type="caution">
    <text evidence="2">The sequence shown here is derived from an EMBL/GenBank/DDBJ whole genome shotgun (WGS) entry which is preliminary data.</text>
</comment>
<reference evidence="2" key="1">
    <citation type="submission" date="2022-08" db="EMBL/GenBank/DDBJ databases">
        <authorList>
            <consortium name="DOE Joint Genome Institute"/>
            <person name="Min B."/>
            <person name="Sierra-Patev S."/>
            <person name="Naranjo-Ortiz M."/>
            <person name="Looney B."/>
            <person name="Konkel Z."/>
            <person name="Slot J.C."/>
            <person name="Sakamoto Y."/>
            <person name="Steenwyk J.L."/>
            <person name="Rokas A."/>
            <person name="Carro J."/>
            <person name="Camarero S."/>
            <person name="Ferreira P."/>
            <person name="Molpeceres G."/>
            <person name="Ruiz-duenas F.J."/>
            <person name="Serrano A."/>
            <person name="Henrissat B."/>
            <person name="Drula E."/>
            <person name="Hughes K.W."/>
            <person name="Mata J.L."/>
            <person name="Ishikawa N.K."/>
            <person name="Vargas-Isla R."/>
            <person name="Ushijima S."/>
            <person name="Smith C.A."/>
            <person name="Ahrendt S."/>
            <person name="Andreopoulos W."/>
            <person name="He G."/>
            <person name="LaButti K."/>
            <person name="Lipzen A."/>
            <person name="Ng V."/>
            <person name="Riley R."/>
            <person name="Sandor L."/>
            <person name="Barry K."/>
            <person name="Martinez A.T."/>
            <person name="Xiao Y."/>
            <person name="Gibbons J.G."/>
            <person name="Terashima K."/>
            <person name="Hibbett D.S."/>
            <person name="Grigoriev I.V."/>
        </authorList>
    </citation>
    <scope>NUCLEOTIDE SEQUENCE</scope>
    <source>
        <strain evidence="2">ET3784</strain>
    </source>
</reference>
<feature type="compositionally biased region" description="Basic and acidic residues" evidence="1">
    <location>
        <begin position="169"/>
        <end position="178"/>
    </location>
</feature>
<protein>
    <submittedName>
        <fullName evidence="2">Uncharacterized protein</fullName>
    </submittedName>
</protein>
<accession>A0AA38J235</accession>
<keyword evidence="3" id="KW-1185">Reference proteome</keyword>
<name>A0AA38J235_9AGAR</name>
<evidence type="ECO:0000313" key="3">
    <source>
        <dbReference type="Proteomes" id="UP001176059"/>
    </source>
</evidence>
<dbReference type="Proteomes" id="UP001176059">
    <property type="component" value="Unassembled WGS sequence"/>
</dbReference>
<feature type="compositionally biased region" description="Polar residues" evidence="1">
    <location>
        <begin position="70"/>
        <end position="85"/>
    </location>
</feature>
<feature type="region of interest" description="Disordered" evidence="1">
    <location>
        <begin position="160"/>
        <end position="187"/>
    </location>
</feature>
<dbReference type="EMBL" id="JANVFO010000135">
    <property type="protein sequence ID" value="KAJ3710619.1"/>
    <property type="molecule type" value="Genomic_DNA"/>
</dbReference>
<evidence type="ECO:0000313" key="2">
    <source>
        <dbReference type="EMBL" id="KAJ3710619.1"/>
    </source>
</evidence>
<feature type="region of interest" description="Disordered" evidence="1">
    <location>
        <begin position="54"/>
        <end position="118"/>
    </location>
</feature>
<proteinExistence type="predicted"/>
<evidence type="ECO:0000256" key="1">
    <source>
        <dbReference type="SAM" id="MobiDB-lite"/>
    </source>
</evidence>
<reference evidence="2" key="2">
    <citation type="journal article" date="2023" name="Proc. Natl. Acad. Sci. U.S.A.">
        <title>A global phylogenomic analysis of the shiitake genus Lentinula.</title>
        <authorList>
            <person name="Sierra-Patev S."/>
            <person name="Min B."/>
            <person name="Naranjo-Ortiz M."/>
            <person name="Looney B."/>
            <person name="Konkel Z."/>
            <person name="Slot J.C."/>
            <person name="Sakamoto Y."/>
            <person name="Steenwyk J.L."/>
            <person name="Rokas A."/>
            <person name="Carro J."/>
            <person name="Camarero S."/>
            <person name="Ferreira P."/>
            <person name="Molpeceres G."/>
            <person name="Ruiz-Duenas F.J."/>
            <person name="Serrano A."/>
            <person name="Henrissat B."/>
            <person name="Drula E."/>
            <person name="Hughes K.W."/>
            <person name="Mata J.L."/>
            <person name="Ishikawa N.K."/>
            <person name="Vargas-Isla R."/>
            <person name="Ushijima S."/>
            <person name="Smith C.A."/>
            <person name="Donoghue J."/>
            <person name="Ahrendt S."/>
            <person name="Andreopoulos W."/>
            <person name="He G."/>
            <person name="LaButti K."/>
            <person name="Lipzen A."/>
            <person name="Ng V."/>
            <person name="Riley R."/>
            <person name="Sandor L."/>
            <person name="Barry K."/>
            <person name="Martinez A.T."/>
            <person name="Xiao Y."/>
            <person name="Gibbons J.G."/>
            <person name="Terashima K."/>
            <person name="Grigoriev I.V."/>
            <person name="Hibbett D."/>
        </authorList>
    </citation>
    <scope>NUCLEOTIDE SEQUENCE</scope>
    <source>
        <strain evidence="2">ET3784</strain>
    </source>
</reference>
<sequence>MDYYHVNVESDLRRNTCHQSCTIYTSNPGWIFLEIEPHLRKLSSATLRLFMGSSSRTGNDLVPESEDSSQRSGSTTDMQSVTSGDPVSPPVSPSVSSPVSPPWESRTTTSENAARLSREMDTPISLVVLKPSMSDIDSRLLDQAMQNSDLVMETSFASPTMGTNFQQKDPLDGSHDTNGRSNDPGPRTWFVQRRHKFVDDVRPYIVLLHAISVSVPQLDSDGPENPELNNDRFATFWNDIANLS</sequence>
<dbReference type="AlphaFoldDB" id="A0AA38J235"/>